<dbReference type="Gramene" id="KQJ86285">
    <property type="protein sequence ID" value="KQJ86285"/>
    <property type="gene ID" value="BRADI_4g04473v3"/>
</dbReference>
<organism evidence="2">
    <name type="scientific">Brachypodium distachyon</name>
    <name type="common">Purple false brome</name>
    <name type="synonym">Trachynia distachya</name>
    <dbReference type="NCBI Taxonomy" id="15368"/>
    <lineage>
        <taxon>Eukaryota</taxon>
        <taxon>Viridiplantae</taxon>
        <taxon>Streptophyta</taxon>
        <taxon>Embryophyta</taxon>
        <taxon>Tracheophyta</taxon>
        <taxon>Spermatophyta</taxon>
        <taxon>Magnoliopsida</taxon>
        <taxon>Liliopsida</taxon>
        <taxon>Poales</taxon>
        <taxon>Poaceae</taxon>
        <taxon>BOP clade</taxon>
        <taxon>Pooideae</taxon>
        <taxon>Stipodae</taxon>
        <taxon>Brachypodieae</taxon>
        <taxon>Brachypodium</taxon>
    </lineage>
</organism>
<name>A0A0Q3EF16_BRADI</name>
<reference evidence="2" key="2">
    <citation type="submission" date="2017-06" db="EMBL/GenBank/DDBJ databases">
        <title>WGS assembly of Brachypodium distachyon.</title>
        <authorList>
            <consortium name="The International Brachypodium Initiative"/>
            <person name="Lucas S."/>
            <person name="Harmon-Smith M."/>
            <person name="Lail K."/>
            <person name="Tice H."/>
            <person name="Grimwood J."/>
            <person name="Bruce D."/>
            <person name="Barry K."/>
            <person name="Shu S."/>
            <person name="Lindquist E."/>
            <person name="Wang M."/>
            <person name="Pitluck S."/>
            <person name="Vogel J.P."/>
            <person name="Garvin D.F."/>
            <person name="Mockler T.C."/>
            <person name="Schmutz J."/>
            <person name="Rokhsar D."/>
            <person name="Bevan M.W."/>
        </authorList>
    </citation>
    <scope>NUCLEOTIDE SEQUENCE</scope>
    <source>
        <strain evidence="2">Bd21</strain>
    </source>
</reference>
<dbReference type="AlphaFoldDB" id="A0A0Q3EF16"/>
<dbReference type="InParanoid" id="A0A0Q3EF16"/>
<dbReference type="Proteomes" id="UP000008810">
    <property type="component" value="Chromosome 4"/>
</dbReference>
<sequence>QKLDLHCASLSFASGLTLALRRSIPGDSLPPFRQRSPAAAPCSSASNPNSSAPDPTPAGRRPDLLFTSSTIKGSEKRLEEASSSSCKFHKRFFSEEGS</sequence>
<reference evidence="2 3" key="1">
    <citation type="journal article" date="2010" name="Nature">
        <title>Genome sequencing and analysis of the model grass Brachypodium distachyon.</title>
        <authorList>
            <consortium name="International Brachypodium Initiative"/>
        </authorList>
    </citation>
    <scope>NUCLEOTIDE SEQUENCE [LARGE SCALE GENOMIC DNA]</scope>
    <source>
        <strain evidence="2 3">Bd21</strain>
    </source>
</reference>
<feature type="non-terminal residue" evidence="2">
    <location>
        <position position="1"/>
    </location>
</feature>
<dbReference type="Gramene" id="KQJ86286">
    <property type="protein sequence ID" value="KQJ86286"/>
    <property type="gene ID" value="BRADI_4g04473v3"/>
</dbReference>
<evidence type="ECO:0000313" key="4">
    <source>
        <dbReference type="Proteomes" id="UP000008810"/>
    </source>
</evidence>
<dbReference type="EnsemblPlants" id="KQJ86286">
    <property type="protein sequence ID" value="KQJ86286"/>
    <property type="gene ID" value="BRADI_4g04473v3"/>
</dbReference>
<protein>
    <submittedName>
        <fullName evidence="2 3">Uncharacterized protein</fullName>
    </submittedName>
</protein>
<dbReference type="EnsemblPlants" id="KQJ86285">
    <property type="protein sequence ID" value="KQJ86285"/>
    <property type="gene ID" value="BRADI_4g04473v3"/>
</dbReference>
<keyword evidence="4" id="KW-1185">Reference proteome</keyword>
<evidence type="ECO:0000313" key="2">
    <source>
        <dbReference type="EMBL" id="KQJ86286.1"/>
    </source>
</evidence>
<dbReference type="EMBL" id="CM000883">
    <property type="protein sequence ID" value="KQJ86286.1"/>
    <property type="molecule type" value="Genomic_DNA"/>
</dbReference>
<proteinExistence type="predicted"/>
<reference evidence="3" key="3">
    <citation type="submission" date="2018-08" db="UniProtKB">
        <authorList>
            <consortium name="EnsemblPlants"/>
        </authorList>
    </citation>
    <scope>IDENTIFICATION</scope>
    <source>
        <strain evidence="3">cv. Bd21</strain>
    </source>
</reference>
<dbReference type="EMBL" id="CM000883">
    <property type="protein sequence ID" value="KQJ86285.1"/>
    <property type="molecule type" value="Genomic_DNA"/>
</dbReference>
<accession>A0A0Q3EF16</accession>
<evidence type="ECO:0000313" key="3">
    <source>
        <dbReference type="EnsemblPlants" id="KQJ86285"/>
    </source>
</evidence>
<gene>
    <name evidence="2" type="ORF">BRADI_4g04473v3</name>
</gene>
<feature type="region of interest" description="Disordered" evidence="1">
    <location>
        <begin position="23"/>
        <end position="83"/>
    </location>
</feature>
<evidence type="ECO:0000256" key="1">
    <source>
        <dbReference type="SAM" id="MobiDB-lite"/>
    </source>
</evidence>
<feature type="compositionally biased region" description="Low complexity" evidence="1">
    <location>
        <begin position="36"/>
        <end position="53"/>
    </location>
</feature>